<proteinExistence type="predicted"/>
<keyword evidence="4 8" id="KW-1133">Transmembrane helix</keyword>
<dbReference type="AlphaFoldDB" id="A0A6J1M8P2"/>
<keyword evidence="7" id="KW-0325">Glycoprotein</keyword>
<dbReference type="GeneID" id="111604037"/>
<evidence type="ECO:0000259" key="9">
    <source>
        <dbReference type="Pfam" id="PF24061"/>
    </source>
</evidence>
<name>A0A6J1M8P2_DROHY</name>
<dbReference type="SUPFAM" id="SSF53850">
    <property type="entry name" value="Periplasmic binding protein-like II"/>
    <property type="match status" value="1"/>
</dbReference>
<evidence type="ECO:0000256" key="7">
    <source>
        <dbReference type="ARBA" id="ARBA00023180"/>
    </source>
</evidence>
<evidence type="ECO:0000313" key="10">
    <source>
        <dbReference type="Proteomes" id="UP000504633"/>
    </source>
</evidence>
<dbReference type="KEGG" id="dhe:111604037"/>
<keyword evidence="10" id="KW-1185">Reference proteome</keyword>
<evidence type="ECO:0000256" key="4">
    <source>
        <dbReference type="ARBA" id="ARBA00022989"/>
    </source>
</evidence>
<sequence length="595" mass="69338">MNISNLLQFESMEYKGAQTQATSINQFVASALRVLIEDFYQRVAPSFMLIISCRRPSPMNFYRNIMQLLYESVDNMILQLIHYNYTQPQRIAGPRLHNLLLVDSLQALLDIEIHTYTSRNDGSEYYFIFLQQRDALISLEMQGVFEYCWRHQLLNCNVMTQSARGEVLMYTYFPYAATHCDAVLSQQINRFMGTAWQQPVYYPAKLHNLHGCPLKVLLRSVLPFFSVNVEAPGLEDRLLQELARRMNFVVHSVAEHNPDVPWTEQQILQMLQQRRAHLAIGYIRKRVEHAANLTAVFPHFSSRLVGCLPMNAYNLTSFELLSYPFQRFAWLAVLSSFLAVSCLMLCSRRRIDRATVLLSVVAIAWGQPSVASAWRPAHQVLYVNWLCFTLLVRAMYLALFYYMLRQHIHQRLPRNLLELIEGSYAAVMNRITAHDVAEVSSLQELVINMRAIVLASEVERDVLEQIDLRQQRCIFGIISRQTLLYEAQRAHKPGAYYILPQQVLEQQLAIYLQKHSHLVQRLDELVMSIQSVGLINYWAGQLGSERYFRSIFMYRDKRLRQPDLWAIYAIVGVLYVLATIVFLWELVSVRWRHIN</sequence>
<dbReference type="InterPro" id="IPR052192">
    <property type="entry name" value="Insect_Ionotropic_Sensory_Rcpt"/>
</dbReference>
<gene>
    <name evidence="11" type="primary">LOC111604037</name>
</gene>
<feature type="transmembrane region" description="Helical" evidence="8">
    <location>
        <begin position="564"/>
        <end position="584"/>
    </location>
</feature>
<keyword evidence="5 8" id="KW-0472">Membrane</keyword>
<feature type="domain" description="Putative ionotropic receptor ligand binding" evidence="9">
    <location>
        <begin position="19"/>
        <end position="208"/>
    </location>
</feature>
<dbReference type="Pfam" id="PF24061">
    <property type="entry name" value="LBD_receptor"/>
    <property type="match status" value="1"/>
</dbReference>
<dbReference type="Proteomes" id="UP000504633">
    <property type="component" value="Unplaced"/>
</dbReference>
<dbReference type="PANTHER" id="PTHR42643:SF30">
    <property type="entry name" value="IONOTROPIC RECEPTOR 40A-RELATED"/>
    <property type="match status" value="1"/>
</dbReference>
<accession>A0A6J1M8P2</accession>
<dbReference type="CTD" id="31694"/>
<feature type="transmembrane region" description="Helical" evidence="8">
    <location>
        <begin position="328"/>
        <end position="347"/>
    </location>
</feature>
<evidence type="ECO:0000256" key="6">
    <source>
        <dbReference type="ARBA" id="ARBA00023170"/>
    </source>
</evidence>
<feature type="transmembrane region" description="Helical" evidence="8">
    <location>
        <begin position="380"/>
        <end position="404"/>
    </location>
</feature>
<dbReference type="InterPro" id="IPR056198">
    <property type="entry name" value="LBD_receptor"/>
</dbReference>
<evidence type="ECO:0000313" key="11">
    <source>
        <dbReference type="RefSeq" id="XP_023177662.2"/>
    </source>
</evidence>
<dbReference type="OrthoDB" id="8050636at2759"/>
<evidence type="ECO:0000256" key="5">
    <source>
        <dbReference type="ARBA" id="ARBA00023136"/>
    </source>
</evidence>
<keyword evidence="6" id="KW-0675">Receptor</keyword>
<dbReference type="GO" id="GO:0005886">
    <property type="term" value="C:plasma membrane"/>
    <property type="evidence" value="ECO:0007669"/>
    <property type="project" value="UniProtKB-SubCell"/>
</dbReference>
<comment type="subcellular location">
    <subcellularLocation>
        <location evidence="1">Cell membrane</location>
        <topology evidence="1">Multi-pass membrane protein</topology>
    </subcellularLocation>
</comment>
<keyword evidence="2" id="KW-1003">Cell membrane</keyword>
<evidence type="ECO:0000256" key="3">
    <source>
        <dbReference type="ARBA" id="ARBA00022692"/>
    </source>
</evidence>
<evidence type="ECO:0000256" key="1">
    <source>
        <dbReference type="ARBA" id="ARBA00004651"/>
    </source>
</evidence>
<dbReference type="RefSeq" id="XP_023177662.2">
    <property type="nucleotide sequence ID" value="XM_023321894.2"/>
</dbReference>
<keyword evidence="3 8" id="KW-0812">Transmembrane</keyword>
<reference evidence="11" key="1">
    <citation type="submission" date="2025-08" db="UniProtKB">
        <authorList>
            <consortium name="RefSeq"/>
        </authorList>
    </citation>
    <scope>IDENTIFICATION</scope>
    <source>
        <strain evidence="11">15085-1641.00</strain>
        <tissue evidence="11">Whole body</tissue>
    </source>
</reference>
<dbReference type="OMA" id="DHLVMSI"/>
<feature type="transmembrane region" description="Helical" evidence="8">
    <location>
        <begin position="354"/>
        <end position="374"/>
    </location>
</feature>
<evidence type="ECO:0000256" key="2">
    <source>
        <dbReference type="ARBA" id="ARBA00022475"/>
    </source>
</evidence>
<protein>
    <submittedName>
        <fullName evidence="11">Uncharacterized protein LOC111604037</fullName>
    </submittedName>
</protein>
<dbReference type="PANTHER" id="PTHR42643">
    <property type="entry name" value="IONOTROPIC RECEPTOR 20A-RELATED"/>
    <property type="match status" value="1"/>
</dbReference>
<organism evidence="10 11">
    <name type="scientific">Drosophila hydei</name>
    <name type="common">Fruit fly</name>
    <dbReference type="NCBI Taxonomy" id="7224"/>
    <lineage>
        <taxon>Eukaryota</taxon>
        <taxon>Metazoa</taxon>
        <taxon>Ecdysozoa</taxon>
        <taxon>Arthropoda</taxon>
        <taxon>Hexapoda</taxon>
        <taxon>Insecta</taxon>
        <taxon>Pterygota</taxon>
        <taxon>Neoptera</taxon>
        <taxon>Endopterygota</taxon>
        <taxon>Diptera</taxon>
        <taxon>Brachycera</taxon>
        <taxon>Muscomorpha</taxon>
        <taxon>Ephydroidea</taxon>
        <taxon>Drosophilidae</taxon>
        <taxon>Drosophila</taxon>
    </lineage>
</organism>
<evidence type="ECO:0000256" key="8">
    <source>
        <dbReference type="SAM" id="Phobius"/>
    </source>
</evidence>